<sequence>MRKLVSIQEVLDVQPIEGADAIEVARVLGWSVVIKKGEFAVGDKVVYAEIDSVFPEKEEFEFLRRGKFRIKTMKLRGQVSQGICFPLSILPEGDYEVDQEVTDLIGVTKYEPKIPACLVGVKKGDFPSFIPKTDETRVQVRQRQLTDNKGAVCVITEKLDGTSTTFFQREGEFGVCSRNMVLLEDEDNTYWKMAKKYDVQEKLRLFGRNIALQGETIGVGIQSNKYKLEDNQFFLFNIYDIDAGGYVDYDELVLFAKILELPLVPILDDNFILHDDIDQYVEEAKGFSVLNKKTKREGVVIKLKEHMPGEGYSFKAISPDFLLKFGDE</sequence>
<gene>
    <name evidence="2" type="ORF">JMA_43730</name>
</gene>
<proteinExistence type="predicted"/>
<dbReference type="InterPro" id="IPR012340">
    <property type="entry name" value="NA-bd_OB-fold"/>
</dbReference>
<geneLocation type="plasmid" evidence="3"/>
<evidence type="ECO:0000313" key="3">
    <source>
        <dbReference type="Proteomes" id="UP000031449"/>
    </source>
</evidence>
<dbReference type="InterPro" id="IPR012646">
    <property type="entry name" value="RNA_ligase_DRB0094"/>
</dbReference>
<dbReference type="BioCyc" id="JESP1508404:G14D9-13696-MONOMER"/>
<dbReference type="KEGG" id="jeo:JMA_43730"/>
<reference evidence="2 3" key="1">
    <citation type="submission" date="2014-08" db="EMBL/GenBank/DDBJ databases">
        <title>Complete genome of a marine bacteria Jeotgalibacillus malaysiensis.</title>
        <authorList>
            <person name="Yaakop A.S."/>
            <person name="Chan K.-G."/>
            <person name="Goh K.M."/>
        </authorList>
    </citation>
    <scope>NUCLEOTIDE SEQUENCE [LARGE SCALE GENOMIC DNA]</scope>
    <source>
        <strain evidence="2 3">D5</strain>
        <plasmid evidence="3">Plasmid</plasmid>
    </source>
</reference>
<dbReference type="Pfam" id="PF09414">
    <property type="entry name" value="RNA_ligase"/>
    <property type="match status" value="1"/>
</dbReference>
<dbReference type="Pfam" id="PF21189">
    <property type="entry name" value="PHA02142"/>
    <property type="match status" value="1"/>
</dbReference>
<feature type="domain" description="EF-hand" evidence="1">
    <location>
        <begin position="227"/>
        <end position="262"/>
    </location>
</feature>
<dbReference type="OrthoDB" id="2471316at2"/>
<dbReference type="InterPro" id="IPR021122">
    <property type="entry name" value="RNA_ligase_dom_REL/Rnl2"/>
</dbReference>
<dbReference type="PROSITE" id="PS00018">
    <property type="entry name" value="EF_HAND_1"/>
    <property type="match status" value="1"/>
</dbReference>
<dbReference type="NCBIfam" id="TIGR02306">
    <property type="entry name" value="RNA_lig_DRB0094"/>
    <property type="match status" value="1"/>
</dbReference>
<dbReference type="Gene3D" id="3.30.470.30">
    <property type="entry name" value="DNA ligase/mRNA capping enzyme"/>
    <property type="match status" value="1"/>
</dbReference>
<dbReference type="AlphaFoldDB" id="A0A0B5AU03"/>
<dbReference type="Proteomes" id="UP000031449">
    <property type="component" value="Plasmid unnamed"/>
</dbReference>
<dbReference type="Gene3D" id="2.40.50.140">
    <property type="entry name" value="Nucleic acid-binding proteins"/>
    <property type="match status" value="1"/>
</dbReference>
<evidence type="ECO:0000259" key="1">
    <source>
        <dbReference type="PROSITE" id="PS50222"/>
    </source>
</evidence>
<protein>
    <recommendedName>
        <fullName evidence="1">EF-hand domain-containing protein</fullName>
    </recommendedName>
</protein>
<evidence type="ECO:0000313" key="2">
    <source>
        <dbReference type="EMBL" id="AJD93690.1"/>
    </source>
</evidence>
<dbReference type="EMBL" id="CP009417">
    <property type="protein sequence ID" value="AJD93690.1"/>
    <property type="molecule type" value="Genomic_DNA"/>
</dbReference>
<organism evidence="2 3">
    <name type="scientific">Jeotgalibacillus malaysiensis</name>
    <dbReference type="NCBI Taxonomy" id="1508404"/>
    <lineage>
        <taxon>Bacteria</taxon>
        <taxon>Bacillati</taxon>
        <taxon>Bacillota</taxon>
        <taxon>Bacilli</taxon>
        <taxon>Bacillales</taxon>
        <taxon>Caryophanaceae</taxon>
        <taxon>Jeotgalibacillus</taxon>
    </lineage>
</organism>
<name>A0A0B5AU03_9BACL</name>
<keyword evidence="3" id="KW-1185">Reference proteome</keyword>
<dbReference type="SUPFAM" id="SSF56091">
    <property type="entry name" value="DNA ligase/mRNA capping enzyme, catalytic domain"/>
    <property type="match status" value="1"/>
</dbReference>
<dbReference type="HOGENOM" id="CLU_061838_0_0_9"/>
<dbReference type="InterPro" id="IPR018247">
    <property type="entry name" value="EF_Hand_1_Ca_BS"/>
</dbReference>
<dbReference type="InterPro" id="IPR002048">
    <property type="entry name" value="EF_hand_dom"/>
</dbReference>
<keyword evidence="2" id="KW-0614">Plasmid</keyword>
<dbReference type="GO" id="GO:0005509">
    <property type="term" value="F:calcium ion binding"/>
    <property type="evidence" value="ECO:0007669"/>
    <property type="project" value="InterPro"/>
</dbReference>
<accession>A0A0B5AU03</accession>
<dbReference type="PROSITE" id="PS50222">
    <property type="entry name" value="EF_HAND_2"/>
    <property type="match status" value="1"/>
</dbReference>